<evidence type="ECO:0008006" key="4">
    <source>
        <dbReference type="Google" id="ProtNLM"/>
    </source>
</evidence>
<dbReference type="Proteomes" id="UP000056252">
    <property type="component" value="Chromosome"/>
</dbReference>
<feature type="signal peptide" evidence="1">
    <location>
        <begin position="1"/>
        <end position="22"/>
    </location>
</feature>
<keyword evidence="1" id="KW-0732">Signal</keyword>
<dbReference type="EMBL" id="CP013195">
    <property type="protein sequence ID" value="ALO48654.1"/>
    <property type="molecule type" value="Genomic_DNA"/>
</dbReference>
<protein>
    <recommendedName>
        <fullName evidence="4">Lipoprotein</fullName>
    </recommendedName>
</protein>
<keyword evidence="3" id="KW-1185">Reference proteome</keyword>
<dbReference type="AlphaFoldDB" id="A0A0S2KKK8"/>
<sequence>MRKIKYAIVWMLMPILLGSCFSDDGNYKYESLKPPTWLIDVSSKPIQIVGRGGSNTKIDASKVFNWGNLDSLQRSQEVRYEWRYNGKVFSDKLTEIIPTEEFMKRLGLEDYPTETYLNGDFAIIEKSTGVSFKAKTTIFLYPPIADGDFIVYSVKSPETPNIGTLSVMSLRYTRDASGKFTVQDFKLKPNMAGDIPGTPKQLDVAFAKNVSKTGSITVTTQEGDASVFDASTLKKVWDLSSRFADGTPTNFKVSARRDQEVGGSESPAFTWVATQDGRVFTRQMSKNYLGGKFLTEPYYLDEKGYKITSFGHTCWGITNIPCYDEKNRRVVIATSLEGTYGSYRSWMTTLSYPNWQGAPIMEMPEDAEVLFLTNINGGQYYDYNNSWFQIYYNTGGKSMVGTFTIDNRGRRLNIPMAYTYYFPYEVEGHHLNKDTKFLVAAGERITNRLKAYYDLFSEGKEVYAIVRGSTWASSTVRIEKLPLEGITSKITFITYDRETAYVDIMDYPHLIVGCENGDILIYNVMDLPAPRFLKKYNVGGKVVSIKQLGVISAYYDMY</sequence>
<evidence type="ECO:0000313" key="3">
    <source>
        <dbReference type="Proteomes" id="UP000056252"/>
    </source>
</evidence>
<dbReference type="SUPFAM" id="SSF50998">
    <property type="entry name" value="Quinoprotein alcohol dehydrogenase-like"/>
    <property type="match status" value="1"/>
</dbReference>
<evidence type="ECO:0000256" key="1">
    <source>
        <dbReference type="SAM" id="SignalP"/>
    </source>
</evidence>
<name>A0A0S2KKK8_9BACT</name>
<dbReference type="OrthoDB" id="618659at2"/>
<dbReference type="InterPro" id="IPR011047">
    <property type="entry name" value="Quinoprotein_ADH-like_sf"/>
</dbReference>
<organism evidence="2 3">
    <name type="scientific">Hoylesella enoeca</name>
    <dbReference type="NCBI Taxonomy" id="76123"/>
    <lineage>
        <taxon>Bacteria</taxon>
        <taxon>Pseudomonadati</taxon>
        <taxon>Bacteroidota</taxon>
        <taxon>Bacteroidia</taxon>
        <taxon>Bacteroidales</taxon>
        <taxon>Prevotellaceae</taxon>
        <taxon>Hoylesella</taxon>
    </lineage>
</organism>
<gene>
    <name evidence="2" type="ORF">AS203_05825</name>
</gene>
<proteinExistence type="predicted"/>
<dbReference type="KEGG" id="peo:AS203_05825"/>
<dbReference type="eggNOG" id="ENOG502ZBAG">
    <property type="taxonomic scope" value="Bacteria"/>
</dbReference>
<feature type="chain" id="PRO_5006601838" description="Lipoprotein" evidence="1">
    <location>
        <begin position="23"/>
        <end position="558"/>
    </location>
</feature>
<evidence type="ECO:0000313" key="2">
    <source>
        <dbReference type="EMBL" id="ALO48654.1"/>
    </source>
</evidence>
<dbReference type="RefSeq" id="WP_025065694.1">
    <property type="nucleotide sequence ID" value="NZ_CP013195.1"/>
</dbReference>
<accession>A0A0S2KKK8</accession>
<dbReference type="PROSITE" id="PS51257">
    <property type="entry name" value="PROKAR_LIPOPROTEIN"/>
    <property type="match status" value="1"/>
</dbReference>
<reference evidence="3" key="1">
    <citation type="submission" date="2015-11" db="EMBL/GenBank/DDBJ databases">
        <authorList>
            <person name="Holder M.E."/>
            <person name="Ajami N.J."/>
            <person name="Petrosino J.F."/>
        </authorList>
    </citation>
    <scope>NUCLEOTIDE SEQUENCE [LARGE SCALE GENOMIC DNA]</scope>
    <source>
        <strain evidence="3">F0113</strain>
    </source>
</reference>
<dbReference type="STRING" id="76123.AS203_05825"/>